<dbReference type="Proteomes" id="UP000018837">
    <property type="component" value="Unassembled WGS sequence"/>
</dbReference>
<reference evidence="1 2" key="1">
    <citation type="submission" date="2013-11" db="EMBL/GenBank/DDBJ databases">
        <title>Single cell genomics of uncultured Tannerella BU063 (oral taxon 286).</title>
        <authorList>
            <person name="Beall C.J."/>
            <person name="Campbell A.G."/>
            <person name="Griffen A.L."/>
            <person name="Podar M."/>
            <person name="Leys E.J."/>
        </authorList>
    </citation>
    <scope>NUCLEOTIDE SEQUENCE [LARGE SCALE GENOMIC DNA]</scope>
    <source>
        <strain evidence="1">Cell 2</strain>
    </source>
</reference>
<organism evidence="1 2">
    <name type="scientific">Tannerella sp. oral taxon BU063 isolate Cell 2</name>
    <dbReference type="NCBI Taxonomy" id="1411148"/>
    <lineage>
        <taxon>Bacteria</taxon>
        <taxon>Pseudomonadati</taxon>
        <taxon>Bacteroidota</taxon>
        <taxon>Bacteroidia</taxon>
        <taxon>Bacteroidales</taxon>
        <taxon>Tannerellaceae</taxon>
        <taxon>Tannerella</taxon>
    </lineage>
</organism>
<sequence length="76" mass="9197">MRNRNIVEIRVAIRQYKNYWWACLFGKPDIEVTGPTEEDVKSQIRDHLYEQQSLGQYPPKAVFEIMYVYRPPRLNH</sequence>
<name>W2C1I5_9BACT</name>
<gene>
    <name evidence="1" type="ORF">N425_12690</name>
</gene>
<dbReference type="AlphaFoldDB" id="W2C1I5"/>
<evidence type="ECO:0000313" key="1">
    <source>
        <dbReference type="EMBL" id="ETK00908.1"/>
    </source>
</evidence>
<dbReference type="EMBL" id="AYUF01000494">
    <property type="protein sequence ID" value="ETK00908.1"/>
    <property type="molecule type" value="Genomic_DNA"/>
</dbReference>
<protein>
    <submittedName>
        <fullName evidence="1">Uncharacterized protein</fullName>
    </submittedName>
</protein>
<dbReference type="PATRIC" id="fig|1411148.3.peg.2112"/>
<accession>W2C1I5</accession>
<comment type="caution">
    <text evidence="1">The sequence shown here is derived from an EMBL/GenBank/DDBJ whole genome shotgun (WGS) entry which is preliminary data.</text>
</comment>
<proteinExistence type="predicted"/>
<evidence type="ECO:0000313" key="2">
    <source>
        <dbReference type="Proteomes" id="UP000018837"/>
    </source>
</evidence>